<feature type="domain" description="Fido" evidence="1">
    <location>
        <begin position="181"/>
        <end position="324"/>
    </location>
</feature>
<reference evidence="2 3" key="1">
    <citation type="submission" date="2023-08" db="EMBL/GenBank/DDBJ databases">
        <authorList>
            <person name="Joshi A."/>
            <person name="Thite S."/>
        </authorList>
    </citation>
    <scope>NUCLEOTIDE SEQUENCE [LARGE SCALE GENOMIC DNA]</scope>
    <source>
        <strain evidence="2 3">1E1</strain>
    </source>
</reference>
<dbReference type="InterPro" id="IPR011204">
    <property type="entry name" value="Virulence_RhuM-like"/>
</dbReference>
<dbReference type="Gene3D" id="1.20.120.1870">
    <property type="entry name" value="Fic/DOC protein, Fido domain"/>
    <property type="match status" value="1"/>
</dbReference>
<dbReference type="PANTHER" id="PTHR35810">
    <property type="entry name" value="CYTOPLASMIC PROTEIN-RELATED"/>
    <property type="match status" value="1"/>
</dbReference>
<gene>
    <name evidence="2" type="ORF">Q3O59_01605</name>
</gene>
<sequence>MTKQQVRIFTSQDGKADLEVTFEQDTVWLSQVQMAELFGKDVRTVSEHIGNVYADGELERETTIRKFRIVRTEGNREVRRQIEHYNLDVIISVGYRVKSLRGVQFRKWATQVLKDYLVQGYSFNQRRLEELGIEFEQAVALLSQTLTNQRLVSPEGEAVARVISEYARSWSLLQGYDEQQLAEITIRQAGMQTLSYNEVLDAIVKLRNILMQKGEATALFGQVRGNGLESALATIEQGFANEPFYPNVASRAAHLLYFVIKNHPLVDGNKRCGSFLFLWYLRRNTVFLARPVEQLINDNTLVALALLVAESLPAQKTLMIRLIEHFILLPETTS</sequence>
<organism evidence="2 3">
    <name type="scientific">Alkalimonas delamerensis</name>
    <dbReference type="NCBI Taxonomy" id="265981"/>
    <lineage>
        <taxon>Bacteria</taxon>
        <taxon>Pseudomonadati</taxon>
        <taxon>Pseudomonadota</taxon>
        <taxon>Gammaproteobacteria</taxon>
        <taxon>Alkalimonas</taxon>
    </lineage>
</organism>
<dbReference type="SUPFAM" id="SSF140931">
    <property type="entry name" value="Fic-like"/>
    <property type="match status" value="1"/>
</dbReference>
<protein>
    <submittedName>
        <fullName evidence="2">Virulence protein RhuM/Fic/DOC family protein</fullName>
    </submittedName>
</protein>
<dbReference type="InterPro" id="IPR036597">
    <property type="entry name" value="Fido-like_dom_sf"/>
</dbReference>
<dbReference type="RefSeq" id="WP_305943940.1">
    <property type="nucleotide sequence ID" value="NZ_JAUZVY010000001.1"/>
</dbReference>
<dbReference type="Pfam" id="PF13310">
    <property type="entry name" value="Virulence_RhuM"/>
    <property type="match status" value="1"/>
</dbReference>
<comment type="caution">
    <text evidence="2">The sequence shown here is derived from an EMBL/GenBank/DDBJ whole genome shotgun (WGS) entry which is preliminary data.</text>
</comment>
<evidence type="ECO:0000313" key="3">
    <source>
        <dbReference type="Proteomes" id="UP001236258"/>
    </source>
</evidence>
<dbReference type="EMBL" id="JAUZVY010000001">
    <property type="protein sequence ID" value="MDP4527725.1"/>
    <property type="molecule type" value="Genomic_DNA"/>
</dbReference>
<name>A0ABT9GLP6_9GAMM</name>
<dbReference type="InterPro" id="IPR053737">
    <property type="entry name" value="Type_II_TA_Toxin"/>
</dbReference>
<evidence type="ECO:0000313" key="2">
    <source>
        <dbReference type="EMBL" id="MDP4527725.1"/>
    </source>
</evidence>
<dbReference type="Pfam" id="PF02661">
    <property type="entry name" value="Fic"/>
    <property type="match status" value="1"/>
</dbReference>
<evidence type="ECO:0000259" key="1">
    <source>
        <dbReference type="PROSITE" id="PS51459"/>
    </source>
</evidence>
<dbReference type="Proteomes" id="UP001236258">
    <property type="component" value="Unassembled WGS sequence"/>
</dbReference>
<dbReference type="InterPro" id="IPR003812">
    <property type="entry name" value="Fido"/>
</dbReference>
<accession>A0ABT9GLP6</accession>
<dbReference type="PROSITE" id="PS51459">
    <property type="entry name" value="FIDO"/>
    <property type="match status" value="1"/>
</dbReference>
<dbReference type="PANTHER" id="PTHR35810:SF1">
    <property type="entry name" value="CYTOPLASMIC PROTEIN"/>
    <property type="match status" value="1"/>
</dbReference>
<keyword evidence="3" id="KW-1185">Reference proteome</keyword>
<proteinExistence type="predicted"/>